<feature type="domain" description="Cadherin" evidence="15">
    <location>
        <begin position="124"/>
        <end position="232"/>
    </location>
</feature>
<keyword evidence="4 14" id="KW-0812">Transmembrane</keyword>
<dbReference type="Pfam" id="PF00028">
    <property type="entry name" value="Cadherin"/>
    <property type="match status" value="19"/>
</dbReference>
<evidence type="ECO:0000256" key="13">
    <source>
        <dbReference type="PROSITE-ProRule" id="PRU00043"/>
    </source>
</evidence>
<keyword evidence="6" id="KW-0732">Signal</keyword>
<feature type="domain" description="Cadherin" evidence="15">
    <location>
        <begin position="2274"/>
        <end position="2383"/>
    </location>
</feature>
<dbReference type="InterPro" id="IPR015919">
    <property type="entry name" value="Cadherin-like_sf"/>
</dbReference>
<evidence type="ECO:0000256" key="3">
    <source>
        <dbReference type="ARBA" id="ARBA00022475"/>
    </source>
</evidence>
<keyword evidence="5" id="KW-0479">Metal-binding</keyword>
<feature type="domain" description="Cadherin" evidence="15">
    <location>
        <begin position="840"/>
        <end position="948"/>
    </location>
</feature>
<keyword evidence="8 13" id="KW-0106">Calcium</keyword>
<dbReference type="PRINTS" id="PR00205">
    <property type="entry name" value="CADHERIN"/>
</dbReference>
<feature type="domain" description="Cadherin" evidence="15">
    <location>
        <begin position="1467"/>
        <end position="1526"/>
    </location>
</feature>
<keyword evidence="11 14" id="KW-0472">Membrane</keyword>
<evidence type="ECO:0000259" key="15">
    <source>
        <dbReference type="PROSITE" id="PS50268"/>
    </source>
</evidence>
<evidence type="ECO:0000256" key="14">
    <source>
        <dbReference type="SAM" id="Phobius"/>
    </source>
</evidence>
<reference evidence="16" key="3">
    <citation type="submission" date="2025-09" db="UniProtKB">
        <authorList>
            <consortium name="Ensembl"/>
        </authorList>
    </citation>
    <scope>IDENTIFICATION</scope>
</reference>
<dbReference type="GO" id="GO:0005886">
    <property type="term" value="C:plasma membrane"/>
    <property type="evidence" value="ECO:0007669"/>
    <property type="project" value="UniProtKB-SubCell"/>
</dbReference>
<feature type="domain" description="Cadherin" evidence="15">
    <location>
        <begin position="949"/>
        <end position="1056"/>
    </location>
</feature>
<evidence type="ECO:0000256" key="8">
    <source>
        <dbReference type="ARBA" id="ARBA00022837"/>
    </source>
</evidence>
<accession>A0A8C4SHK5</accession>
<evidence type="ECO:0000256" key="11">
    <source>
        <dbReference type="ARBA" id="ARBA00023136"/>
    </source>
</evidence>
<evidence type="ECO:0000256" key="4">
    <source>
        <dbReference type="ARBA" id="ARBA00022692"/>
    </source>
</evidence>
<feature type="domain" description="Cadherin" evidence="15">
    <location>
        <begin position="1744"/>
        <end position="1848"/>
    </location>
</feature>
<dbReference type="InterPro" id="IPR020894">
    <property type="entry name" value="Cadherin_CS"/>
</dbReference>
<feature type="domain" description="Cadherin" evidence="15">
    <location>
        <begin position="1285"/>
        <end position="1374"/>
    </location>
</feature>
<dbReference type="PANTHER" id="PTHR24028:SF288">
    <property type="entry name" value="PROTOCADHERIN ALPHA-C2-LIKE-RELATED"/>
    <property type="match status" value="1"/>
</dbReference>
<feature type="domain" description="Cadherin" evidence="15">
    <location>
        <begin position="1057"/>
        <end position="1161"/>
    </location>
</feature>
<feature type="transmembrane region" description="Helical" evidence="14">
    <location>
        <begin position="2511"/>
        <end position="2532"/>
    </location>
</feature>
<dbReference type="Proteomes" id="UP000694620">
    <property type="component" value="Chromosome 11"/>
</dbReference>
<feature type="domain" description="Cadherin" evidence="15">
    <location>
        <begin position="1527"/>
        <end position="1635"/>
    </location>
</feature>
<keyword evidence="3" id="KW-1003">Cell membrane</keyword>
<dbReference type="GO" id="GO:0007156">
    <property type="term" value="P:homophilic cell adhesion via plasma membrane adhesion molecules"/>
    <property type="evidence" value="ECO:0007669"/>
    <property type="project" value="InterPro"/>
</dbReference>
<evidence type="ECO:0000256" key="5">
    <source>
        <dbReference type="ARBA" id="ARBA00022723"/>
    </source>
</evidence>
<feature type="domain" description="Cadherin" evidence="15">
    <location>
        <begin position="1849"/>
        <end position="1955"/>
    </location>
</feature>
<comment type="function">
    <text evidence="1">Potential calcium-dependent cell-adhesion protein. May be involved in the establishment and maintenance of specific neuronal connections in the brain.</text>
</comment>
<evidence type="ECO:0000256" key="6">
    <source>
        <dbReference type="ARBA" id="ARBA00022729"/>
    </source>
</evidence>
<feature type="domain" description="Cadherin" evidence="15">
    <location>
        <begin position="2169"/>
        <end position="2273"/>
    </location>
</feature>
<keyword evidence="10 14" id="KW-1133">Transmembrane helix</keyword>
<evidence type="ECO:0000313" key="17">
    <source>
        <dbReference type="Proteomes" id="UP000694620"/>
    </source>
</evidence>
<dbReference type="GO" id="GO:0005509">
    <property type="term" value="F:calcium ion binding"/>
    <property type="evidence" value="ECO:0007669"/>
    <property type="project" value="UniProtKB-UniRule"/>
</dbReference>
<dbReference type="FunFam" id="2.60.40.60:FF:000129">
    <property type="entry name" value="protocadherin alpha-C2 isoform X1"/>
    <property type="match status" value="4"/>
</dbReference>
<keyword evidence="12" id="KW-0325">Glycoprotein</keyword>
<dbReference type="InterPro" id="IPR002126">
    <property type="entry name" value="Cadherin-like_dom"/>
</dbReference>
<evidence type="ECO:0000256" key="12">
    <source>
        <dbReference type="ARBA" id="ARBA00023180"/>
    </source>
</evidence>
<dbReference type="PROSITE" id="PS00232">
    <property type="entry name" value="CADHERIN_1"/>
    <property type="match status" value="11"/>
</dbReference>
<dbReference type="Pfam" id="PF08266">
    <property type="entry name" value="Cadherin_2"/>
    <property type="match status" value="3"/>
</dbReference>
<dbReference type="FunFam" id="2.60.40.60:FF:000002">
    <property type="entry name" value="Protocadherin alpha 2"/>
    <property type="match status" value="4"/>
</dbReference>
<feature type="domain" description="Cadherin" evidence="15">
    <location>
        <begin position="2405"/>
        <end position="2504"/>
    </location>
</feature>
<reference evidence="16" key="1">
    <citation type="submission" date="2021-06" db="EMBL/GenBank/DDBJ databases">
        <authorList>
            <consortium name="Wellcome Sanger Institute Data Sharing"/>
        </authorList>
    </citation>
    <scope>NUCLEOTIDE SEQUENCE [LARGE SCALE GENOMIC DNA]</scope>
</reference>
<feature type="transmembrane region" description="Helical" evidence="14">
    <location>
        <begin position="719"/>
        <end position="739"/>
    </location>
</feature>
<evidence type="ECO:0000256" key="1">
    <source>
        <dbReference type="ARBA" id="ARBA00003436"/>
    </source>
</evidence>
<evidence type="ECO:0000256" key="10">
    <source>
        <dbReference type="ARBA" id="ARBA00022989"/>
    </source>
</evidence>
<feature type="transmembrane region" description="Helical" evidence="14">
    <location>
        <begin position="670"/>
        <end position="693"/>
    </location>
</feature>
<keyword evidence="17" id="KW-1185">Reference proteome</keyword>
<organism evidence="16 17">
    <name type="scientific">Erpetoichthys calabaricus</name>
    <name type="common">Rope fish</name>
    <name type="synonym">Calamoichthys calabaricus</name>
    <dbReference type="NCBI Taxonomy" id="27687"/>
    <lineage>
        <taxon>Eukaryota</taxon>
        <taxon>Metazoa</taxon>
        <taxon>Chordata</taxon>
        <taxon>Craniata</taxon>
        <taxon>Vertebrata</taxon>
        <taxon>Euteleostomi</taxon>
        <taxon>Actinopterygii</taxon>
        <taxon>Polypteriformes</taxon>
        <taxon>Polypteridae</taxon>
        <taxon>Erpetoichthys</taxon>
    </lineage>
</organism>
<dbReference type="FunFam" id="2.60.40.60:FF:000001">
    <property type="entry name" value="Protocadherin alpha 2"/>
    <property type="match status" value="3"/>
</dbReference>
<feature type="domain" description="Cadherin" evidence="15">
    <location>
        <begin position="2061"/>
        <end position="2168"/>
    </location>
</feature>
<feature type="domain" description="Cadherin" evidence="15">
    <location>
        <begin position="233"/>
        <end position="340"/>
    </location>
</feature>
<dbReference type="FunFam" id="2.60.40.60:FF:000123">
    <property type="entry name" value="Protocadherin beta 4"/>
    <property type="match status" value="1"/>
</dbReference>
<comment type="subcellular location">
    <subcellularLocation>
        <location evidence="2">Cell membrane</location>
        <topology evidence="2">Single-pass type I membrane protein</topology>
    </subcellularLocation>
</comment>
<feature type="domain" description="Cadherin" evidence="15">
    <location>
        <begin position="740"/>
        <end position="839"/>
    </location>
</feature>
<dbReference type="FunFam" id="2.60.40.60:FF:000004">
    <property type="entry name" value="Protocadherin 1 gamma 2"/>
    <property type="match status" value="3"/>
</dbReference>
<keyword evidence="9" id="KW-0130">Cell adhesion</keyword>
<feature type="domain" description="Cadherin" evidence="15">
    <location>
        <begin position="1162"/>
        <end position="1271"/>
    </location>
</feature>
<dbReference type="Gene3D" id="2.60.40.60">
    <property type="entry name" value="Cadherins"/>
    <property type="match status" value="22"/>
</dbReference>
<feature type="domain" description="Cadherin" evidence="15">
    <location>
        <begin position="1636"/>
        <end position="1743"/>
    </location>
</feature>
<dbReference type="InterPro" id="IPR013164">
    <property type="entry name" value="Cadherin_N"/>
</dbReference>
<evidence type="ECO:0000256" key="2">
    <source>
        <dbReference type="ARBA" id="ARBA00004251"/>
    </source>
</evidence>
<feature type="domain" description="Cadherin" evidence="15">
    <location>
        <begin position="341"/>
        <end position="445"/>
    </location>
</feature>
<sequence length="2718" mass="303929">MLKLVVFLMLYNIEKNFCLKIRYSVPEEMEEGTVIGNIATDIGLDTVNLSKRGLGIALGSGKNYLEVDKINGYFFIKKKIDRENICAFKDECILSLEALLQNPLQMFSIEVEILDVNDNAPRFPFSVSFINISESKLKDESFLLEKAVDPDMGNNSVCNYKLSKNLFFDINVQSWKDGSVSADLLIMQTLDREKQVVHNLILIALDCGKPALSGSINITITILDENDNAPKFERLIYQVEVSENTLIGTTFIKLNATDYDEGANAELLYSFNPHTSVEAQLKFRLNSKTGELSVNKKLDFEESRQYELFVQAKDNGPNPLSGRCKVIIKIIDCNDNHPEIILASSQSSVYEDVPIGTVIALFSVTDLDSGNNGRVNCLISDNNEFELQQTMDNVYALVTAESLDRERQSSFNINIVAKDEGTPPLSNNKTISLNLLDVNDNAPSFSHSSYEIPIPENNIPGTWLCSITAKDPDADLNGALKYSIQEKNDTNNTFTKYFSINRDNGNIYSLQSFDYEKRTFFTFSVVAEDSGSPQLSNSVTVKITVLDENDNTPVIVSPWRPHGSIVSDTVPSSAEEGYLVTKVIAIDDDSVQNSRITYQLLQVTDQTLFTLNQYSGELRTRRLVIQAKDNGNPSLSSTVTILISRSDPEAEGLISVNDEQETDYLSWLNLYLMIGLSSVSFFFLLTVVICATVKCRQKTSEESEISAHRIIVLMEMQRLVNIFLIFCKTASIFCLKVHYSVPEEMQKGTIIGNIASDIGVDTSNLYKRGLRIALGSGKNYLDVNKINGQLFIKEKIDRENICAFKDDCVLNLEALLENPLQMFSVEVEILDVNDNAPRFPFSESRINISESKLKDERFLLVKAVDPDVGNNSVCNYKLSENVYFEISMRTWKDSSVSADLLIKEALDREQQAVHNLILTAIDCGLPSLSGAINITVTILDENDNAPKFERQIYEVEVSENTLIGTSFITLIAKDADEGSNAELLYSFNPHTSEEAQMKFHLNSRTGELSVNEILDFEQSSQYELFVQAKDNGPNPMTGHCNVIIKIIDSNDNPPEIIIASSQSSVSEDVPIGTVIALFSVTDLDSGNNGKVKPHISKNDEFKLQQTMDNVFALVTADLLDRERTSSFNITIIVKDEGTPPLSNNKTISLNLLDVNDNAPSFSRASYEIVIPENNIPGTLLCSITAKDPDANLNGALKYSIQEKYEFNNTFRNYFSINRDNGNIYSLQSFDYEKQTFYTFDLVAKDSGSPQLSSSVTVKITVLDENDNTPVIVSPWRAHGSIVSDTIPSSAEEGYLVTKVIAIDDDSVQNSRITYHLLQVTDQTLFTLNQYTGELRTRRRFGLRDSSKQRLVIQARDNGNPSLSSTVTVLISRFDPEVEDVLTLNDEEGTDYLSSLNVYLMIGLGSVSLLFLLTLLICIALKCHHNPSEDSTKSTNRISCYSQRDSMISDLSLSIRGLQIALGGGMQYLDVNRISGQLFIKKKIDRENICAFRDKCVLNLEAVLENPLQIFSIEVEILDVNDNAPRFPFSVSRINISESKTKGERFLLVKAIDPDVGNNTVCNYKLSENIYFEIDVQTWKAGSVSADLLLIETLDREQQASHNLILTAVDCGIPPQSGSINISVSIMDANDNAPKFDRQIYEAVISENALIGTTFITLNATDDDEGFNAEILYSFNPHTSEEAQMKFSLDSRTGELRVNGLLDFEQSHQYELFVQAKDNGHSPMTGHCKVIIQIIDSNDNRPEIKVASLKSSVVEDVPIGTVIALFSVTDLDSGDNGMVNCHISNNDEFELQQTMENVYALVTAELLDREKKSSFNITIVVRDKGTPPLSNNKSISLKLLDVNDNAPSFSRASYEIPIPENNIPGSLLCSITAKDPDADLNGAVKYSIQEKYEFNDTFRNSFSINRDNGNIYSLQSFDYEKRTFYTFEVVVVIEDPFQIFGIEVEILDVNDNAPTFSFPSMQLNISESVLQSEKFLLMKAVDPDIGSNTVCNYALNENAYFEAWKDRSNFAYLVIKNALDREMQAVHNLLLTAADCGIPKLSGSVNVTVIVLDVNDNPPVFDQEIYEVNLTENVAVGTIVTKLKASDKDEGANAVLRYSFNHHTAQEVQETFMLHSETGEISVHGSLDYEEVKYFEFYVQAKDIGTNPIPGVCKIIINVRDSNDNYPEIVVTSIKASVMEDVPPGTQIALFSIKDLDSGDNGKVDCYILENSDFFLQQTSENYYSLMTSVPMDREINSNYNITIMVKDRGTPPLSNRRTISINLIDVNDNPPLFLHESYKISVSENNIPGSLLCSIVANDPDAEENSVLKYTIQKDGDVNLTLSKLFSINRDNGNIYALQSFDYEKEMSFTFQVEAIDSGNPPLSSSVTVTITVLDENDNTPIIVSPWRPHGSVASEMIPGFAEEGFLVTKIIAIDDDSVQNSRITYHLLQITDQTLFSLDRHNGELRTRRRLGHRDSSKQRLVIQARDNGNPSLSSTVTILISRFDPESESRLALNDDIDEPDNFLSLNMYLIIGVSSVSFILLLTLTILIICKCNHNSPAEESQKSSQTISCYNQRNSVISELPANSTLISSDAYWHSVLLAESRKGKMLVRRSIPDGSGFIISSLERNPEERSIIDMCLTPVEVRVLMKIFNGLKREFYPVRYMLAGFLNGKWKDFSNSRLEYPGVVYPLYGFIKIKVCYLRIIEDHSGSPVLNMWNTPFCFKFNLLKMLIWLTFS</sequence>
<dbReference type="Ensembl" id="ENSECRT00000017307.1">
    <property type="protein sequence ID" value="ENSECRP00000016992.1"/>
    <property type="gene ID" value="ENSECRG00000011286.1"/>
</dbReference>
<evidence type="ECO:0000313" key="16">
    <source>
        <dbReference type="Ensembl" id="ENSECRP00000016992.1"/>
    </source>
</evidence>
<dbReference type="PROSITE" id="PS50268">
    <property type="entry name" value="CADHERIN_2"/>
    <property type="match status" value="21"/>
</dbReference>
<dbReference type="FunFam" id="2.60.40.60:FF:000006">
    <property type="entry name" value="Protocadherin alpha 2"/>
    <property type="match status" value="2"/>
</dbReference>
<proteinExistence type="predicted"/>
<reference evidence="16" key="2">
    <citation type="submission" date="2025-08" db="UniProtKB">
        <authorList>
            <consortium name="Ensembl"/>
        </authorList>
    </citation>
    <scope>IDENTIFICATION</scope>
</reference>
<dbReference type="GeneTree" id="ENSGT00940000164725"/>
<dbReference type="FunFam" id="2.60.40.60:FF:000007">
    <property type="entry name" value="Protocadherin alpha 2"/>
    <property type="match status" value="4"/>
</dbReference>
<dbReference type="SMART" id="SM00112">
    <property type="entry name" value="CA"/>
    <property type="match status" value="22"/>
</dbReference>
<dbReference type="InterPro" id="IPR050174">
    <property type="entry name" value="Protocadherin/Cadherin-CA"/>
</dbReference>
<evidence type="ECO:0000256" key="9">
    <source>
        <dbReference type="ARBA" id="ARBA00022889"/>
    </source>
</evidence>
<protein>
    <recommendedName>
        <fullName evidence="15">Cadherin domain-containing protein</fullName>
    </recommendedName>
</protein>
<dbReference type="PANTHER" id="PTHR24028">
    <property type="entry name" value="CADHERIN-87A"/>
    <property type="match status" value="1"/>
</dbReference>
<name>A0A8C4SHK5_ERPCA</name>
<evidence type="ECO:0000256" key="7">
    <source>
        <dbReference type="ARBA" id="ARBA00022737"/>
    </source>
</evidence>
<feature type="domain" description="Cadherin" evidence="15">
    <location>
        <begin position="446"/>
        <end position="555"/>
    </location>
</feature>
<keyword evidence="7" id="KW-0677">Repeat</keyword>
<dbReference type="CDD" id="cd11304">
    <property type="entry name" value="Cadherin_repeat"/>
    <property type="match status" value="22"/>
</dbReference>
<dbReference type="SUPFAM" id="SSF49313">
    <property type="entry name" value="Cadherin-like"/>
    <property type="match status" value="21"/>
</dbReference>
<feature type="domain" description="Cadherin" evidence="15">
    <location>
        <begin position="24"/>
        <end position="123"/>
    </location>
</feature>
<feature type="domain" description="Cadherin" evidence="15">
    <location>
        <begin position="1956"/>
        <end position="2060"/>
    </location>
</feature>